<evidence type="ECO:0000256" key="3">
    <source>
        <dbReference type="SAM" id="Coils"/>
    </source>
</evidence>
<evidence type="ECO:0000256" key="4">
    <source>
        <dbReference type="SAM" id="MobiDB-lite"/>
    </source>
</evidence>
<evidence type="ECO:0000313" key="6">
    <source>
        <dbReference type="Proteomes" id="UP000054097"/>
    </source>
</evidence>
<accession>A0A0C3BQC9</accession>
<dbReference type="GO" id="GO:0032456">
    <property type="term" value="P:endocytic recycling"/>
    <property type="evidence" value="ECO:0007669"/>
    <property type="project" value="TreeGrafter"/>
</dbReference>
<keyword evidence="6" id="KW-1185">Reference proteome</keyword>
<dbReference type="Pfam" id="PF08700">
    <property type="entry name" value="VPS51_Exo84_N"/>
    <property type="match status" value="1"/>
</dbReference>
<dbReference type="GO" id="GO:0005829">
    <property type="term" value="C:cytosol"/>
    <property type="evidence" value="ECO:0007669"/>
    <property type="project" value="GOC"/>
</dbReference>
<keyword evidence="2" id="KW-0333">Golgi apparatus</keyword>
<dbReference type="EMBL" id="KN824278">
    <property type="protein sequence ID" value="KIM33621.1"/>
    <property type="molecule type" value="Genomic_DNA"/>
</dbReference>
<keyword evidence="3" id="KW-0175">Coiled coil</keyword>
<gene>
    <name evidence="5" type="ORF">M408DRAFT_326294</name>
</gene>
<protein>
    <recommendedName>
        <fullName evidence="2">Vacuolar protein sorting-associated protein 51 homolog</fullName>
    </recommendedName>
</protein>
<comment type="subcellular location">
    <subcellularLocation>
        <location evidence="2">Golgi apparatus</location>
        <location evidence="2">trans-Golgi network</location>
    </subcellularLocation>
</comment>
<keyword evidence="2" id="KW-0445">Lipid transport</keyword>
<feature type="coiled-coil region" evidence="3">
    <location>
        <begin position="143"/>
        <end position="202"/>
    </location>
</feature>
<dbReference type="OrthoDB" id="203678at2759"/>
<organism evidence="5 6">
    <name type="scientific">Serendipita vermifera MAFF 305830</name>
    <dbReference type="NCBI Taxonomy" id="933852"/>
    <lineage>
        <taxon>Eukaryota</taxon>
        <taxon>Fungi</taxon>
        <taxon>Dikarya</taxon>
        <taxon>Basidiomycota</taxon>
        <taxon>Agaricomycotina</taxon>
        <taxon>Agaricomycetes</taxon>
        <taxon>Sebacinales</taxon>
        <taxon>Serendipitaceae</taxon>
        <taxon>Serendipita</taxon>
    </lineage>
</organism>
<evidence type="ECO:0000313" key="5">
    <source>
        <dbReference type="EMBL" id="KIM33621.1"/>
    </source>
</evidence>
<dbReference type="GO" id="GO:1990745">
    <property type="term" value="C:EARP complex"/>
    <property type="evidence" value="ECO:0007669"/>
    <property type="project" value="TreeGrafter"/>
</dbReference>
<dbReference type="GO" id="GO:0042147">
    <property type="term" value="P:retrograde transport, endosome to Golgi"/>
    <property type="evidence" value="ECO:0007669"/>
    <property type="project" value="UniProtKB-UniRule"/>
</dbReference>
<feature type="compositionally biased region" description="Polar residues" evidence="4">
    <location>
        <begin position="1"/>
        <end position="51"/>
    </location>
</feature>
<proteinExistence type="inferred from homology"/>
<evidence type="ECO:0000256" key="2">
    <source>
        <dbReference type="RuleBase" id="RU368010"/>
    </source>
</evidence>
<evidence type="ECO:0000256" key="1">
    <source>
        <dbReference type="ARBA" id="ARBA00006080"/>
    </source>
</evidence>
<dbReference type="PANTHER" id="PTHR15954">
    <property type="entry name" value="VACUOLAR PROTEIN SORTING-ASSOCIATED PROTEIN 51 HOMOLOG"/>
    <property type="match status" value="1"/>
</dbReference>
<dbReference type="STRING" id="933852.A0A0C3BQC9"/>
<dbReference type="AlphaFoldDB" id="A0A0C3BQC9"/>
<dbReference type="GO" id="GO:0048193">
    <property type="term" value="P:Golgi vesicle transport"/>
    <property type="evidence" value="ECO:0007669"/>
    <property type="project" value="TreeGrafter"/>
</dbReference>
<dbReference type="PANTHER" id="PTHR15954:SF4">
    <property type="entry name" value="VACUOLAR PROTEIN SORTING-ASSOCIATED PROTEIN 51 HOMOLOG"/>
    <property type="match status" value="1"/>
</dbReference>
<dbReference type="GO" id="GO:0015031">
    <property type="term" value="P:protein transport"/>
    <property type="evidence" value="ECO:0007669"/>
    <property type="project" value="UniProtKB-UniRule"/>
</dbReference>
<comment type="subunit">
    <text evidence="2">Component of the Golgi-associated retrograde protein (GARP) complex.</text>
</comment>
<dbReference type="Proteomes" id="UP000054097">
    <property type="component" value="Unassembled WGS sequence"/>
</dbReference>
<comment type="similarity">
    <text evidence="1 2">Belongs to the VPS51 family.</text>
</comment>
<dbReference type="GO" id="GO:0000938">
    <property type="term" value="C:GARP complex"/>
    <property type="evidence" value="ECO:0007669"/>
    <property type="project" value="UniProtKB-UniRule"/>
</dbReference>
<keyword evidence="2" id="KW-0813">Transport</keyword>
<dbReference type="GO" id="GO:0006869">
    <property type="term" value="P:lipid transport"/>
    <property type="evidence" value="ECO:0007669"/>
    <property type="project" value="UniProtKB-UniRule"/>
</dbReference>
<comment type="function">
    <text evidence="2">Acts as component of the GARP complex that is involved in retrograde transport from early and late endosomes to the trans-Golgi network (TGN).</text>
</comment>
<reference evidence="6" key="2">
    <citation type="submission" date="2015-01" db="EMBL/GenBank/DDBJ databases">
        <title>Evolutionary Origins and Diversification of the Mycorrhizal Mutualists.</title>
        <authorList>
            <consortium name="DOE Joint Genome Institute"/>
            <consortium name="Mycorrhizal Genomics Consortium"/>
            <person name="Kohler A."/>
            <person name="Kuo A."/>
            <person name="Nagy L.G."/>
            <person name="Floudas D."/>
            <person name="Copeland A."/>
            <person name="Barry K.W."/>
            <person name="Cichocki N."/>
            <person name="Veneault-Fourrey C."/>
            <person name="LaButti K."/>
            <person name="Lindquist E.A."/>
            <person name="Lipzen A."/>
            <person name="Lundell T."/>
            <person name="Morin E."/>
            <person name="Murat C."/>
            <person name="Riley R."/>
            <person name="Ohm R."/>
            <person name="Sun H."/>
            <person name="Tunlid A."/>
            <person name="Henrissat B."/>
            <person name="Grigoriev I.V."/>
            <person name="Hibbett D.S."/>
            <person name="Martin F."/>
        </authorList>
    </citation>
    <scope>NUCLEOTIDE SEQUENCE [LARGE SCALE GENOMIC DNA]</scope>
    <source>
        <strain evidence="6">MAFF 305830</strain>
    </source>
</reference>
<sequence length="218" mass="23034">MSAESSPSQTPTVASMSLSQKQRMPPTLTKSSPLASGSSTPASPETATFANSGGRRVVSDMGKPLPAVNAAEVGESAAAGAAVAGGSKPARGGRARDLLRQHYGLGVGPPAPVPGRVDDPMDIDSKVFDAKAYYEQLITTSSLTALLKKENELAGEIRQLEGEKQSLVYNHHHELIAASDTIRAMKTQADSLDSDLERLRMSFSDISRLVAEVTRDEE</sequence>
<dbReference type="InterPro" id="IPR014812">
    <property type="entry name" value="Vps51"/>
</dbReference>
<reference evidence="5 6" key="1">
    <citation type="submission" date="2014-04" db="EMBL/GenBank/DDBJ databases">
        <authorList>
            <consortium name="DOE Joint Genome Institute"/>
            <person name="Kuo A."/>
            <person name="Zuccaro A."/>
            <person name="Kohler A."/>
            <person name="Nagy L.G."/>
            <person name="Floudas D."/>
            <person name="Copeland A."/>
            <person name="Barry K.W."/>
            <person name="Cichocki N."/>
            <person name="Veneault-Fourrey C."/>
            <person name="LaButti K."/>
            <person name="Lindquist E.A."/>
            <person name="Lipzen A."/>
            <person name="Lundell T."/>
            <person name="Morin E."/>
            <person name="Murat C."/>
            <person name="Sun H."/>
            <person name="Tunlid A."/>
            <person name="Henrissat B."/>
            <person name="Grigoriev I.V."/>
            <person name="Hibbett D.S."/>
            <person name="Martin F."/>
            <person name="Nordberg H.P."/>
            <person name="Cantor M.N."/>
            <person name="Hua S.X."/>
        </authorList>
    </citation>
    <scope>NUCLEOTIDE SEQUENCE [LARGE SCALE GENOMIC DNA]</scope>
    <source>
        <strain evidence="5 6">MAFF 305830</strain>
    </source>
</reference>
<feature type="region of interest" description="Disordered" evidence="4">
    <location>
        <begin position="1"/>
        <end position="61"/>
    </location>
</feature>
<name>A0A0C3BQC9_SERVB</name>
<dbReference type="GO" id="GO:0007030">
    <property type="term" value="P:Golgi organization"/>
    <property type="evidence" value="ECO:0007669"/>
    <property type="project" value="UniProtKB-UniRule"/>
</dbReference>
<dbReference type="GO" id="GO:0016020">
    <property type="term" value="C:membrane"/>
    <property type="evidence" value="ECO:0007669"/>
    <property type="project" value="TreeGrafter"/>
</dbReference>
<keyword evidence="2" id="KW-0653">Protein transport</keyword>
<dbReference type="HOGENOM" id="CLU_096163_0_0_1"/>